<dbReference type="AlphaFoldDB" id="A0A239E574"/>
<protein>
    <submittedName>
        <fullName evidence="1">Uncharacterized protein</fullName>
    </submittedName>
</protein>
<evidence type="ECO:0000313" key="2">
    <source>
        <dbReference type="Proteomes" id="UP000198339"/>
    </source>
</evidence>
<reference evidence="1 2" key="1">
    <citation type="submission" date="2017-06" db="EMBL/GenBank/DDBJ databases">
        <authorList>
            <person name="Kim H.J."/>
            <person name="Triplett B.A."/>
        </authorList>
    </citation>
    <scope>NUCLEOTIDE SEQUENCE [LARGE SCALE GENOMIC DNA]</scope>
    <source>
        <strain evidence="1 2">DS15</strain>
    </source>
</reference>
<sequence length="29" mass="2804">MSEFALDALQYYGAGAPTSAAAPNGGGTD</sequence>
<organism evidence="1 2">
    <name type="scientific">Sphingopyxis indica</name>
    <dbReference type="NCBI Taxonomy" id="436663"/>
    <lineage>
        <taxon>Bacteria</taxon>
        <taxon>Pseudomonadati</taxon>
        <taxon>Pseudomonadota</taxon>
        <taxon>Alphaproteobacteria</taxon>
        <taxon>Sphingomonadales</taxon>
        <taxon>Sphingomonadaceae</taxon>
        <taxon>Sphingopyxis</taxon>
    </lineage>
</organism>
<gene>
    <name evidence="1" type="ORF">SAMN06295955_101598</name>
</gene>
<dbReference type="EMBL" id="FZPA01000001">
    <property type="protein sequence ID" value="SNS39581.1"/>
    <property type="molecule type" value="Genomic_DNA"/>
</dbReference>
<accession>A0A239E574</accession>
<proteinExistence type="predicted"/>
<keyword evidence="2" id="KW-1185">Reference proteome</keyword>
<evidence type="ECO:0000313" key="1">
    <source>
        <dbReference type="EMBL" id="SNS39581.1"/>
    </source>
</evidence>
<dbReference type="Proteomes" id="UP000198339">
    <property type="component" value="Unassembled WGS sequence"/>
</dbReference>
<name>A0A239E574_9SPHN</name>